<accession>Q89401</accession>
<evidence type="ECO:0000313" key="2">
    <source>
        <dbReference type="EMBL" id="AAC96434.1"/>
    </source>
</evidence>
<reference evidence="2 3" key="5">
    <citation type="journal article" date="1997" name="Virology">
        <title>Analysis of 74 kb of DNA located at the right end of the 330-kb chlorella virus PBCV-1 genome.</title>
        <authorList>
            <person name="Li Y."/>
            <person name="Lu Z."/>
            <person name="Sun L."/>
            <person name="Ropp S."/>
            <person name="Kutish G.F."/>
            <person name="Rock D.L."/>
            <person name="Van Etten J.L."/>
        </authorList>
    </citation>
    <scope>NUCLEOTIDE SEQUENCE [LARGE SCALE GENOMIC DNA]</scope>
</reference>
<proteinExistence type="predicted"/>
<reference evidence="2 3" key="8">
    <citation type="journal article" date="2010" name="J. Virol.">
        <title>Microarray analysis of Paramecium bursaria chlorella virus 1 transcription.</title>
        <authorList>
            <person name="Yanai-Balser G.M."/>
            <person name="Duncan G.A."/>
            <person name="Eudy J.D."/>
            <person name="Wang D."/>
            <person name="Li X."/>
            <person name="Agarkova I.V."/>
            <person name="Dunigan D.D."/>
            <person name="Van Etten J.L."/>
        </authorList>
    </citation>
    <scope>NUCLEOTIDE SEQUENCE [LARGE SCALE GENOMIC DNA]</scope>
</reference>
<organism evidence="2 3">
    <name type="scientific">Paramecium bursaria Chlorella virus 1</name>
    <name type="common">PBCV-1</name>
    <dbReference type="NCBI Taxonomy" id="10506"/>
    <lineage>
        <taxon>Viruses</taxon>
        <taxon>Varidnaviria</taxon>
        <taxon>Bamfordvirae</taxon>
        <taxon>Nucleocytoviricota</taxon>
        <taxon>Megaviricetes</taxon>
        <taxon>Algavirales</taxon>
        <taxon>Phycodnaviridae</taxon>
        <taxon>Chlorovirus</taxon>
        <taxon>Chlorovirus vanettense</taxon>
    </lineage>
</organism>
<organismHost>
    <name type="scientific">Chlorella</name>
    <dbReference type="NCBI Taxonomy" id="3071"/>
</organismHost>
<dbReference type="GeneID" id="917817"/>
<reference evidence="2 3" key="6">
    <citation type="journal article" date="1999" name="Virology">
        <title>Chlorella virus PBCV-1 encodes a functional homospermidine synthase.</title>
        <authorList>
            <person name="Kaiser A."/>
            <person name="Vollmert M."/>
            <person name="Tholl D."/>
            <person name="Graves M.V."/>
            <person name="Gurnon J.R."/>
            <person name="Xing W."/>
            <person name="Lisec A.D."/>
            <person name="Nickerson K.W."/>
            <person name="Van Etten J.L."/>
        </authorList>
    </citation>
    <scope>NUCLEOTIDE SEQUENCE [LARGE SCALE GENOMIC DNA]</scope>
</reference>
<reference evidence="2 3" key="3">
    <citation type="journal article" date="1996" name="Virology">
        <title>Analysis of 94 kb of the chlorella virus PBCV-1 330-kb genome: map positions 88 to 182.</title>
        <authorList>
            <person name="Lu Z."/>
            <person name="Li Y."/>
            <person name="Que Q."/>
            <person name="Kutish G.F."/>
            <person name="Rock D.L."/>
            <person name="Van Etten J.L."/>
        </authorList>
    </citation>
    <scope>NUCLEOTIDE SEQUENCE [LARGE SCALE GENOMIC DNA]</scope>
</reference>
<keyword evidence="1" id="KW-1133">Transmembrane helix</keyword>
<dbReference type="EMBL" id="JF411744">
    <property type="protein sequence ID" value="AAC96434.1"/>
    <property type="molecule type" value="Genomic_DNA"/>
</dbReference>
<dbReference type="Proteomes" id="UP000000862">
    <property type="component" value="Segment"/>
</dbReference>
<dbReference type="RefSeq" id="NP_048414.1">
    <property type="nucleotide sequence ID" value="NC_000852.5"/>
</dbReference>
<protein>
    <submittedName>
        <fullName evidence="2">Uncharacterized protein</fullName>
    </submittedName>
</protein>
<dbReference type="PIR" id="T17556">
    <property type="entry name" value="T17556"/>
</dbReference>
<name>Q89401_PBCV1</name>
<reference evidence="2 3" key="7">
    <citation type="journal article" date="2000" name="Virology">
        <title>Characterization of a beta-1,3-glucanase encoded by chlorella virus PBCV-1.</title>
        <authorList>
            <person name="Sun L."/>
            <person name="Gurnon J.R."/>
            <person name="Adams B.J."/>
            <person name="Graves M.V."/>
            <person name="Van Etten J.L."/>
        </authorList>
    </citation>
    <scope>NUCLEOTIDE SEQUENCE [LARGE SCALE GENOMIC DNA]</scope>
</reference>
<gene>
    <name evidence="2" type="primary">a066L</name>
</gene>
<reference evidence="2 3" key="4">
    <citation type="journal article" date="1996" name="Virology">
        <title>Analysis of 76 kb of the chlorella virus PBCV-1 330-kb genome: map positions 182 to 258.</title>
        <authorList>
            <person name="Kutish G.F."/>
            <person name="Li Y."/>
            <person name="Lu Z."/>
            <person name="Furuta M."/>
            <person name="Rock D.L."/>
            <person name="Van Etten J.L."/>
        </authorList>
    </citation>
    <scope>NUCLEOTIDE SEQUENCE [LARGE SCALE GENOMIC DNA]</scope>
</reference>
<reference evidence="2 3" key="2">
    <citation type="journal article" date="1995" name="Virology">
        <title>Analysis of 43 kb of the Chlorella virus PBCV-1 330-kb genome: map positions 45 to 88.</title>
        <authorList>
            <person name="Li Y."/>
            <person name="Lu Z."/>
            <person name="Burbank D.E."/>
            <person name="Kutish G.F."/>
            <person name="Rock D.L."/>
            <person name="Van Etten J.L."/>
        </authorList>
    </citation>
    <scope>NUCLEOTIDE SEQUENCE [LARGE SCALE GENOMIC DNA]</scope>
</reference>
<evidence type="ECO:0000256" key="1">
    <source>
        <dbReference type="SAM" id="Phobius"/>
    </source>
</evidence>
<keyword evidence="3" id="KW-1185">Reference proteome</keyword>
<dbReference type="KEGG" id="vg:917817"/>
<keyword evidence="1" id="KW-0472">Membrane</keyword>
<keyword evidence="1" id="KW-0812">Transmembrane</keyword>
<evidence type="ECO:0000313" key="3">
    <source>
        <dbReference type="Proteomes" id="UP000000862"/>
    </source>
</evidence>
<reference evidence="2 3" key="1">
    <citation type="journal article" date="1995" name="Virology">
        <title>Analysis of 45 kb of DNA located at the left end of the chlorella virus PBCV-1 genome.</title>
        <authorList>
            <person name="Lu Z."/>
            <person name="Li Y."/>
            <person name="Zhang Y."/>
            <person name="Kutish G.F."/>
            <person name="Rock D.L."/>
            <person name="Van Etten J.L."/>
        </authorList>
    </citation>
    <scope>NUCLEOTIDE SEQUENCE [LARGE SCALE GENOMIC DNA]</scope>
</reference>
<sequence>MTFSLGKMTFSLGKMTLHFNFSHTAILVYSHISYQTRTRYRRTDSSQILNRNLEHNVAYLVGFHLPEFLTILNEVYPLRSKHHHPSIECDRVVRIVPCFLAYEVRRQSQSQT</sequence>
<feature type="transmembrane region" description="Helical" evidence="1">
    <location>
        <begin position="12"/>
        <end position="32"/>
    </location>
</feature>